<proteinExistence type="predicted"/>
<dbReference type="Proteomes" id="UP000005713">
    <property type="component" value="Unassembled WGS sequence"/>
</dbReference>
<sequence length="36" mass="4460">MRRRWSDMIQYFIRTLFRGSIVEDRALRRDRTVGTT</sequence>
<protein>
    <submittedName>
        <fullName evidence="1">Uncharacterized protein</fullName>
    </submittedName>
</protein>
<evidence type="ECO:0000313" key="2">
    <source>
        <dbReference type="Proteomes" id="UP000005713"/>
    </source>
</evidence>
<comment type="caution">
    <text evidence="1">The sequence shown here is derived from an EMBL/GenBank/DDBJ whole genome shotgun (WGS) entry which is preliminary data.</text>
</comment>
<dbReference type="AlphaFoldDB" id="A3JYG2"/>
<reference evidence="1 2" key="1">
    <citation type="submission" date="2006-06" db="EMBL/GenBank/DDBJ databases">
        <authorList>
            <person name="Moran M.A."/>
            <person name="Ferriera S."/>
            <person name="Johnson J."/>
            <person name="Kravitz S."/>
            <person name="Beeson K."/>
            <person name="Sutton G."/>
            <person name="Rogers Y.-H."/>
            <person name="Friedman R."/>
            <person name="Frazier M."/>
            <person name="Venter J.C."/>
        </authorList>
    </citation>
    <scope>NUCLEOTIDE SEQUENCE [LARGE SCALE GENOMIC DNA]</scope>
    <source>
        <strain evidence="1 2">E-37</strain>
    </source>
</reference>
<dbReference type="EMBL" id="AAYA01000001">
    <property type="protein sequence ID" value="EBA10548.1"/>
    <property type="molecule type" value="Genomic_DNA"/>
</dbReference>
<organism evidence="1 2">
    <name type="scientific">Sagittula stellata (strain ATCC 700073 / DSM 11524 / E-37)</name>
    <dbReference type="NCBI Taxonomy" id="388399"/>
    <lineage>
        <taxon>Bacteria</taxon>
        <taxon>Pseudomonadati</taxon>
        <taxon>Pseudomonadota</taxon>
        <taxon>Alphaproteobacteria</taxon>
        <taxon>Rhodobacterales</taxon>
        <taxon>Roseobacteraceae</taxon>
        <taxon>Sagittula</taxon>
    </lineage>
</organism>
<name>A3JYG2_SAGS3</name>
<evidence type="ECO:0000313" key="1">
    <source>
        <dbReference type="EMBL" id="EBA10548.1"/>
    </source>
</evidence>
<accession>A3JYG2</accession>
<keyword evidence="2" id="KW-1185">Reference proteome</keyword>
<gene>
    <name evidence="1" type="ORF">SSE37_21122</name>
</gene>